<feature type="domain" description="ABC transporter" evidence="5">
    <location>
        <begin position="4"/>
        <end position="241"/>
    </location>
</feature>
<dbReference type="InterPro" id="IPR027417">
    <property type="entry name" value="P-loop_NTPase"/>
</dbReference>
<dbReference type="InterPro" id="IPR003593">
    <property type="entry name" value="AAA+_ATPase"/>
</dbReference>
<dbReference type="SUPFAM" id="SSF52540">
    <property type="entry name" value="P-loop containing nucleoside triphosphate hydrolases"/>
    <property type="match status" value="1"/>
</dbReference>
<evidence type="ECO:0000313" key="6">
    <source>
        <dbReference type="EMBL" id="MEK8074069.1"/>
    </source>
</evidence>
<dbReference type="RefSeq" id="WP_341442868.1">
    <property type="nucleotide sequence ID" value="NZ_JBBPCN010000001.1"/>
</dbReference>
<evidence type="ECO:0000256" key="3">
    <source>
        <dbReference type="ARBA" id="ARBA00022741"/>
    </source>
</evidence>
<dbReference type="SMART" id="SM00382">
    <property type="entry name" value="AAA"/>
    <property type="match status" value="1"/>
</dbReference>
<evidence type="ECO:0000256" key="1">
    <source>
        <dbReference type="ARBA" id="ARBA00005417"/>
    </source>
</evidence>
<comment type="caution">
    <text evidence="6">The sequence shown here is derived from an EMBL/GenBank/DDBJ whole genome shotgun (WGS) entry which is preliminary data.</text>
</comment>
<name>A0ABU9D3T7_9NOCA</name>
<keyword evidence="3" id="KW-0547">Nucleotide-binding</keyword>
<sequence>MTGLVATDITRTYVRHGSSRTALDGVSFTLPPGGRIAVVGESGSGKTTLLRILLALGVPSEGTVELDRRTVRPGSVRSLRWFRRLVQYVPQDPATSLDPRRSVLDLVATPLRLLGVDGDHRAKAGAALAAVGLNERYLQRRPTELSGGQNQRVAIARAVACEPQYLLADEPVSGLDPDLREQVLAVLAGLPSAVLIVSHDLSAVARLCSDVSVMHDGRIVETGSVRDILTEPQHSCTRDLIDAVPRLARPSQEIH</sequence>
<dbReference type="PROSITE" id="PS50893">
    <property type="entry name" value="ABC_TRANSPORTER_2"/>
    <property type="match status" value="1"/>
</dbReference>
<dbReference type="GO" id="GO:0005524">
    <property type="term" value="F:ATP binding"/>
    <property type="evidence" value="ECO:0007669"/>
    <property type="project" value="UniProtKB-KW"/>
</dbReference>
<evidence type="ECO:0000313" key="7">
    <source>
        <dbReference type="Proteomes" id="UP001456513"/>
    </source>
</evidence>
<gene>
    <name evidence="6" type="ORF">AABD04_24750</name>
</gene>
<dbReference type="CDD" id="cd03257">
    <property type="entry name" value="ABC_NikE_OppD_transporters"/>
    <property type="match status" value="1"/>
</dbReference>
<evidence type="ECO:0000256" key="2">
    <source>
        <dbReference type="ARBA" id="ARBA00022448"/>
    </source>
</evidence>
<protein>
    <submittedName>
        <fullName evidence="6">ABC transporter ATP-binding protein</fullName>
    </submittedName>
</protein>
<organism evidence="6 7">
    <name type="scientific">Rhodococcus navarretei</name>
    <dbReference type="NCBI Taxonomy" id="3128981"/>
    <lineage>
        <taxon>Bacteria</taxon>
        <taxon>Bacillati</taxon>
        <taxon>Actinomycetota</taxon>
        <taxon>Actinomycetes</taxon>
        <taxon>Mycobacteriales</taxon>
        <taxon>Nocardiaceae</taxon>
        <taxon>Rhodococcus</taxon>
    </lineage>
</organism>
<evidence type="ECO:0000259" key="5">
    <source>
        <dbReference type="PROSITE" id="PS50893"/>
    </source>
</evidence>
<keyword evidence="4 6" id="KW-0067">ATP-binding</keyword>
<comment type="similarity">
    <text evidence="1">Belongs to the ABC transporter superfamily.</text>
</comment>
<keyword evidence="7" id="KW-1185">Reference proteome</keyword>
<evidence type="ECO:0000256" key="4">
    <source>
        <dbReference type="ARBA" id="ARBA00022840"/>
    </source>
</evidence>
<dbReference type="InterPro" id="IPR003439">
    <property type="entry name" value="ABC_transporter-like_ATP-bd"/>
</dbReference>
<dbReference type="PANTHER" id="PTHR43776">
    <property type="entry name" value="TRANSPORT ATP-BINDING PROTEIN"/>
    <property type="match status" value="1"/>
</dbReference>
<dbReference type="InterPro" id="IPR050319">
    <property type="entry name" value="ABC_transp_ATP-bind"/>
</dbReference>
<dbReference type="Gene3D" id="3.40.50.300">
    <property type="entry name" value="P-loop containing nucleotide triphosphate hydrolases"/>
    <property type="match status" value="1"/>
</dbReference>
<dbReference type="Proteomes" id="UP001456513">
    <property type="component" value="Unassembled WGS sequence"/>
</dbReference>
<reference evidence="6 7" key="1">
    <citation type="submission" date="2024-03" db="EMBL/GenBank/DDBJ databases">
        <title>Rhodococcus navarretei sp. nov. and Pseudarthrobacter quantumdoti sp. nov., two new species with the ability to biosynthesize Quantum Dots isolated from soil samples at Union Glacier, Antarctica.</title>
        <authorList>
            <person name="Vargas M."/>
        </authorList>
    </citation>
    <scope>NUCLEOTIDE SEQUENCE [LARGE SCALE GENOMIC DNA]</scope>
    <source>
        <strain evidence="6 7">EXRC-4A-4</strain>
    </source>
</reference>
<dbReference type="PANTHER" id="PTHR43776:SF7">
    <property type="entry name" value="D,D-DIPEPTIDE TRANSPORT ATP-BINDING PROTEIN DDPF-RELATED"/>
    <property type="match status" value="1"/>
</dbReference>
<dbReference type="Pfam" id="PF00005">
    <property type="entry name" value="ABC_tran"/>
    <property type="match status" value="1"/>
</dbReference>
<accession>A0ABU9D3T7</accession>
<dbReference type="EMBL" id="JBBPCN010000001">
    <property type="protein sequence ID" value="MEK8074069.1"/>
    <property type="molecule type" value="Genomic_DNA"/>
</dbReference>
<keyword evidence="2" id="KW-0813">Transport</keyword>
<proteinExistence type="inferred from homology"/>